<name>A0A1B6JMB3_9HEMI</name>
<feature type="transmembrane region" description="Helical" evidence="8">
    <location>
        <begin position="138"/>
        <end position="156"/>
    </location>
</feature>
<feature type="transmembrane region" description="Helical" evidence="8">
    <location>
        <begin position="197"/>
        <end position="216"/>
    </location>
</feature>
<evidence type="ECO:0000256" key="2">
    <source>
        <dbReference type="ARBA" id="ARBA00022448"/>
    </source>
</evidence>
<evidence type="ECO:0000256" key="6">
    <source>
        <dbReference type="ARBA" id="ARBA00024338"/>
    </source>
</evidence>
<dbReference type="EMBL" id="GECU01007315">
    <property type="protein sequence ID" value="JAT00392.1"/>
    <property type="molecule type" value="Transcribed_RNA"/>
</dbReference>
<evidence type="ECO:0000256" key="5">
    <source>
        <dbReference type="ARBA" id="ARBA00023136"/>
    </source>
</evidence>
<dbReference type="Gene3D" id="1.20.1250.20">
    <property type="entry name" value="MFS general substrate transporter like domains"/>
    <property type="match status" value="1"/>
</dbReference>
<evidence type="ECO:0000313" key="10">
    <source>
        <dbReference type="EMBL" id="JAT00392.1"/>
    </source>
</evidence>
<keyword evidence="4 8" id="KW-1133">Transmembrane helix</keyword>
<dbReference type="PANTHER" id="PTHR23505:SF79">
    <property type="entry name" value="PROTEIN SPINSTER"/>
    <property type="match status" value="1"/>
</dbReference>
<comment type="similarity">
    <text evidence="6">Belongs to the major facilitator superfamily. Spinster (TC 2.A.1.49) family.</text>
</comment>
<proteinExistence type="inferred from homology"/>
<dbReference type="GO" id="GO:0022857">
    <property type="term" value="F:transmembrane transporter activity"/>
    <property type="evidence" value="ECO:0007669"/>
    <property type="project" value="InterPro"/>
</dbReference>
<keyword evidence="5 8" id="KW-0472">Membrane</keyword>
<evidence type="ECO:0000259" key="9">
    <source>
        <dbReference type="PROSITE" id="PS50850"/>
    </source>
</evidence>
<dbReference type="PROSITE" id="PS50850">
    <property type="entry name" value="MFS"/>
    <property type="match status" value="1"/>
</dbReference>
<dbReference type="InterPro" id="IPR044770">
    <property type="entry name" value="MFS_spinster-like"/>
</dbReference>
<evidence type="ECO:0000256" key="7">
    <source>
        <dbReference type="SAM" id="MobiDB-lite"/>
    </source>
</evidence>
<feature type="transmembrane region" description="Helical" evidence="8">
    <location>
        <begin position="390"/>
        <end position="411"/>
    </location>
</feature>
<dbReference type="InterPro" id="IPR036259">
    <property type="entry name" value="MFS_trans_sf"/>
</dbReference>
<protein>
    <recommendedName>
        <fullName evidence="9">Major facilitator superfamily (MFS) profile domain-containing protein</fullName>
    </recommendedName>
</protein>
<sequence>MPAQKFVDKHSLKILNMEPTGIPPNNSHQHLMNDDGDSVDTVVPPLTSNSTDPRSGAKRTNVESGITKRQILTVVVLCFVNLINYMDRYTIAGILTDIEDYFNLPDDKTGLLQTAFVVSYMIFAPLFGYLGDRHSRRAIMAAGVFLWSITTLLGSFMKDYHWFLLFRTLVGIGEASYSTIAPTIISDLFVQDIRSKMLALFYFAIPVGSGLGYIVGSETARMTGAWQNGLRVTPVLGMIAVVLILFVMTDPERGESEGKTHLSPTSWSRDVKLLLRNPSFMLSTAGFTCVSFVAGALAWWGPHFIYMGLKLQPGYENVTLSDVSYKFGVITMISGLIGVPAGSFLAQRLRVRYPRADAYICACGLICSAPILFAASLYANNNVYMCYTLIFIGELFLNLNWSIVADILLYVVTPTRRSTAEAFQILISHMFGDAGSPYLVGLISEALKRSLSVGTTVLVLTSAVSSTPEPSPEVQFHSLQYALFTTNFVEVLGGLFFLFTALYIVQDKENAERELAGKHVEDGLPGMIEIPLLSITDLSSPVKVKIIPGSPPTSTRTIPR</sequence>
<feature type="transmembrane region" description="Helical" evidence="8">
    <location>
        <begin position="481"/>
        <end position="505"/>
    </location>
</feature>
<evidence type="ECO:0000256" key="3">
    <source>
        <dbReference type="ARBA" id="ARBA00022692"/>
    </source>
</evidence>
<keyword evidence="2" id="KW-0813">Transport</keyword>
<evidence type="ECO:0000256" key="8">
    <source>
        <dbReference type="SAM" id="Phobius"/>
    </source>
</evidence>
<feature type="transmembrane region" description="Helical" evidence="8">
    <location>
        <begin position="71"/>
        <end position="91"/>
    </location>
</feature>
<feature type="transmembrane region" description="Helical" evidence="8">
    <location>
        <begin position="162"/>
        <end position="185"/>
    </location>
</feature>
<keyword evidence="3 8" id="KW-0812">Transmembrane</keyword>
<organism evidence="10">
    <name type="scientific">Homalodisca liturata</name>
    <dbReference type="NCBI Taxonomy" id="320908"/>
    <lineage>
        <taxon>Eukaryota</taxon>
        <taxon>Metazoa</taxon>
        <taxon>Ecdysozoa</taxon>
        <taxon>Arthropoda</taxon>
        <taxon>Hexapoda</taxon>
        <taxon>Insecta</taxon>
        <taxon>Pterygota</taxon>
        <taxon>Neoptera</taxon>
        <taxon>Paraneoptera</taxon>
        <taxon>Hemiptera</taxon>
        <taxon>Auchenorrhyncha</taxon>
        <taxon>Membracoidea</taxon>
        <taxon>Cicadellidae</taxon>
        <taxon>Cicadellinae</taxon>
        <taxon>Proconiini</taxon>
        <taxon>Homalodisca</taxon>
    </lineage>
</organism>
<dbReference type="PANTHER" id="PTHR23505">
    <property type="entry name" value="SPINSTER"/>
    <property type="match status" value="1"/>
</dbReference>
<feature type="region of interest" description="Disordered" evidence="7">
    <location>
        <begin position="23"/>
        <end position="61"/>
    </location>
</feature>
<dbReference type="SUPFAM" id="SSF103473">
    <property type="entry name" value="MFS general substrate transporter"/>
    <property type="match status" value="1"/>
</dbReference>
<dbReference type="InterPro" id="IPR020846">
    <property type="entry name" value="MFS_dom"/>
</dbReference>
<gene>
    <name evidence="10" type="ORF">g.29612</name>
</gene>
<reference evidence="10" key="1">
    <citation type="submission" date="2015-11" db="EMBL/GenBank/DDBJ databases">
        <title>De novo transcriptome assembly of four potential Pierce s Disease insect vectors from Arizona vineyards.</title>
        <authorList>
            <person name="Tassone E.E."/>
        </authorList>
    </citation>
    <scope>NUCLEOTIDE SEQUENCE</scope>
</reference>
<dbReference type="GO" id="GO:0016020">
    <property type="term" value="C:membrane"/>
    <property type="evidence" value="ECO:0007669"/>
    <property type="project" value="UniProtKB-SubCell"/>
</dbReference>
<feature type="domain" description="Major facilitator superfamily (MFS) profile" evidence="9">
    <location>
        <begin position="73"/>
        <end position="505"/>
    </location>
</feature>
<comment type="subcellular location">
    <subcellularLocation>
        <location evidence="1">Membrane</location>
        <topology evidence="1">Multi-pass membrane protein</topology>
    </subcellularLocation>
</comment>
<dbReference type="Pfam" id="PF07690">
    <property type="entry name" value="MFS_1"/>
    <property type="match status" value="1"/>
</dbReference>
<feature type="transmembrane region" description="Helical" evidence="8">
    <location>
        <begin position="358"/>
        <end position="378"/>
    </location>
</feature>
<feature type="transmembrane region" description="Helical" evidence="8">
    <location>
        <begin position="228"/>
        <end position="249"/>
    </location>
</feature>
<feature type="transmembrane region" description="Helical" evidence="8">
    <location>
        <begin position="423"/>
        <end position="443"/>
    </location>
</feature>
<feature type="transmembrane region" description="Helical" evidence="8">
    <location>
        <begin position="279"/>
        <end position="300"/>
    </location>
</feature>
<dbReference type="AlphaFoldDB" id="A0A1B6JMB3"/>
<accession>A0A1B6JMB3</accession>
<feature type="transmembrane region" description="Helical" evidence="8">
    <location>
        <begin position="327"/>
        <end position="346"/>
    </location>
</feature>
<evidence type="ECO:0000256" key="4">
    <source>
        <dbReference type="ARBA" id="ARBA00022989"/>
    </source>
</evidence>
<dbReference type="CDD" id="cd17328">
    <property type="entry name" value="MFS_spinster_like"/>
    <property type="match status" value="1"/>
</dbReference>
<feature type="transmembrane region" description="Helical" evidence="8">
    <location>
        <begin position="111"/>
        <end position="131"/>
    </location>
</feature>
<dbReference type="InterPro" id="IPR011701">
    <property type="entry name" value="MFS"/>
</dbReference>
<evidence type="ECO:0000256" key="1">
    <source>
        <dbReference type="ARBA" id="ARBA00004141"/>
    </source>
</evidence>